<name>A0ABU3TUK3_9BACT</name>
<comment type="caution">
    <text evidence="1">The sequence shown here is derived from an EMBL/GenBank/DDBJ whole genome shotgun (WGS) entry which is preliminary data.</text>
</comment>
<organism evidence="1 2">
    <name type="scientific">Aquirufa regiilacus</name>
    <dbReference type="NCBI Taxonomy" id="3024868"/>
    <lineage>
        <taxon>Bacteria</taxon>
        <taxon>Pseudomonadati</taxon>
        <taxon>Bacteroidota</taxon>
        <taxon>Cytophagia</taxon>
        <taxon>Cytophagales</taxon>
        <taxon>Flectobacillaceae</taxon>
        <taxon>Aquirufa</taxon>
    </lineage>
</organism>
<keyword evidence="2" id="KW-1185">Reference proteome</keyword>
<protein>
    <submittedName>
        <fullName evidence="1">EboA domain-containing protein</fullName>
    </submittedName>
</protein>
<evidence type="ECO:0000313" key="1">
    <source>
        <dbReference type="EMBL" id="MDU0809557.1"/>
    </source>
</evidence>
<dbReference type="InterPro" id="IPR047715">
    <property type="entry name" value="EboA_dom"/>
</dbReference>
<accession>A0ABU3TUK3</accession>
<proteinExistence type="predicted"/>
<dbReference type="RefSeq" id="WP_316070857.1">
    <property type="nucleotide sequence ID" value="NZ_JAVNWW010000007.1"/>
</dbReference>
<evidence type="ECO:0000313" key="2">
    <source>
        <dbReference type="Proteomes" id="UP001249959"/>
    </source>
</evidence>
<sequence length="250" mass="28053">MKTNIQITETIASFANESESTWISEQKASIGKALALAFVKAPRFISKKNIEVGVFNGWTLDQIVRLNLLTQLDQANIDLLFETAEMQEAVALTKALPYLENPATFLLRATDAVRSNMGPVFDAIAFGNTYPKDYFSEAAWNQLVLKCIFNDKAIHQIIGLDERANQELANTLSDFAHERWSAGRRVPSQVWRLVPKFMNESLQADIEKLAQSEIPRDVLAANLVKQEVQNPGSTQGLWQELELPEPIYTA</sequence>
<dbReference type="Proteomes" id="UP001249959">
    <property type="component" value="Unassembled WGS sequence"/>
</dbReference>
<dbReference type="NCBIfam" id="NF035938">
    <property type="entry name" value="EboA_domain"/>
    <property type="match status" value="1"/>
</dbReference>
<dbReference type="EMBL" id="JAVNWW010000007">
    <property type="protein sequence ID" value="MDU0809557.1"/>
    <property type="molecule type" value="Genomic_DNA"/>
</dbReference>
<gene>
    <name evidence="1" type="ORF">PQG45_11005</name>
</gene>
<reference evidence="1 2" key="1">
    <citation type="submission" date="2023-09" db="EMBL/GenBank/DDBJ databases">
        <title>Aquirufa genomes.</title>
        <authorList>
            <person name="Pitt A."/>
        </authorList>
    </citation>
    <scope>NUCLEOTIDE SEQUENCE [LARGE SCALE GENOMIC DNA]</scope>
    <source>
        <strain evidence="1 2">LEOWEIH-7C</strain>
    </source>
</reference>